<comment type="caution">
    <text evidence="1">The sequence shown here is derived from an EMBL/GenBank/DDBJ whole genome shotgun (WGS) entry which is preliminary data.</text>
</comment>
<proteinExistence type="predicted"/>
<evidence type="ECO:0000313" key="2">
    <source>
        <dbReference type="Proteomes" id="UP000305401"/>
    </source>
</evidence>
<sequence>MTILSATMPIVTDPVLIFFIVLVIILLAPILLNRLKIPHIIGMIVAGIAIGPYGIALLNRDASFEIFGQVGIIYLMFLAGIEIDMFHLKKNLRRGLGFGIYTFVIPMVLGTLTSVWLLGFNWLTSVLLASMYASHTLIAYPIVSRFGLTKSPAVIITIAGTIVTVLGALIVLAIIVGIYQTGTFNTTEVLWLLTRLVIYCIIVVYSYPRLTRWFFKKYNDNITQFIYVLAMVFLASVSAKMIGLESVLGAFYAGLVLNRYIPNTSGLMNRIEFVGNAIFIPYFLIGVGMLINVKVLFASWTTLYVATVMSVVATLCKWVAAWITQRFYKMDKIDRSIMFGLSNAQAAATLAAVMIGFKLGIFNEDVLNGTIVMILFTCTVSSIVTERAAQRIKLNLLTETANSDKTGMSKIPMPGNYKKNRTLITVSNPVTAPALVDFAVLMQLPFNKKDSELFALHVRNDNSAGSRAIGRNSLDVAISTAASADVKVTAIERYDLNVVTGLVNTIEERDITDVIMGMHRKTNVIDSFFGAKIEQLLKATNKMIVINRCFIPVSTVTRIVVYVPEKAQFETGFARWVCSIGSLASQIGCRAIFCCHPDTWPYIRQILRNNKFDIRAEKREMNDWDDFLLLANRILDDDLFIVVSARRTSVSFNSQMDELPGFLQRYFARNNLVVLYPGQFGNEVPVTSTIDPLSNDITAPPSELWIRIASVYRRIILFRKRFTQRKRTKKIDL</sequence>
<dbReference type="Proteomes" id="UP000305401">
    <property type="component" value="Unassembled WGS sequence"/>
</dbReference>
<dbReference type="EMBL" id="SSTG01000030">
    <property type="protein sequence ID" value="THG53829.1"/>
    <property type="molecule type" value="Genomic_DNA"/>
</dbReference>
<protein>
    <submittedName>
        <fullName evidence="1">Cation:proton antiporter</fullName>
    </submittedName>
</protein>
<gene>
    <name evidence="1" type="ORF">E5990_03980</name>
</gene>
<reference evidence="1" key="1">
    <citation type="submission" date="2019-04" db="EMBL/GenBank/DDBJ databases">
        <title>Microbes associate with the intestines of laboratory mice.</title>
        <authorList>
            <person name="Navarre W."/>
            <person name="Wong E."/>
            <person name="Huang K.C."/>
            <person name="Tropini C."/>
            <person name="Ng K."/>
            <person name="Yu B."/>
        </authorList>
    </citation>
    <scope>NUCLEOTIDE SEQUENCE</scope>
    <source>
        <strain evidence="1">NM86_A22</strain>
    </source>
</reference>
<name>A0AC61S6A0_9BACT</name>
<evidence type="ECO:0000313" key="1">
    <source>
        <dbReference type="EMBL" id="THG53829.1"/>
    </source>
</evidence>
<keyword evidence="2" id="KW-1185">Reference proteome</keyword>
<organism evidence="1 2">
    <name type="scientific">Muribaculum caecicola</name>
    <dbReference type="NCBI Taxonomy" id="3038144"/>
    <lineage>
        <taxon>Bacteria</taxon>
        <taxon>Pseudomonadati</taxon>
        <taxon>Bacteroidota</taxon>
        <taxon>Bacteroidia</taxon>
        <taxon>Bacteroidales</taxon>
        <taxon>Muribaculaceae</taxon>
        <taxon>Muribaculum</taxon>
    </lineage>
</organism>
<accession>A0AC61S6A0</accession>